<dbReference type="RefSeq" id="WP_151424181.1">
    <property type="nucleotide sequence ID" value="NZ_CANKVH010000003.1"/>
</dbReference>
<comment type="caution">
    <text evidence="3">The sequence shown here is derived from an EMBL/GenBank/DDBJ whole genome shotgun (WGS) entry which is preliminary data.</text>
</comment>
<evidence type="ECO:0008006" key="5">
    <source>
        <dbReference type="Google" id="ProtNLM"/>
    </source>
</evidence>
<protein>
    <recommendedName>
        <fullName evidence="5">DUF5067 domain-containing protein</fullName>
    </recommendedName>
</protein>
<feature type="signal peptide" evidence="2">
    <location>
        <begin position="1"/>
        <end position="21"/>
    </location>
</feature>
<evidence type="ECO:0000313" key="4">
    <source>
        <dbReference type="Proteomes" id="UP000490386"/>
    </source>
</evidence>
<feature type="region of interest" description="Disordered" evidence="1">
    <location>
        <begin position="29"/>
        <end position="56"/>
    </location>
</feature>
<evidence type="ECO:0000313" key="3">
    <source>
        <dbReference type="EMBL" id="KAB1637150.1"/>
    </source>
</evidence>
<dbReference type="EMBL" id="WBJX01000004">
    <property type="protein sequence ID" value="KAB1637150.1"/>
    <property type="molecule type" value="Genomic_DNA"/>
</dbReference>
<sequence length="201" mass="21302">MSRTRTTALASIFLVGTVALSGCSLLGGGDGASQQTTGTDSTSQTDGSQGQASGEPGVVAYDESKVVATQEVTLPNGLGTATVEIYPLRVEGKTQIMTAFITPHLANADPSSPTYTDFTLYDFNGERRWEPVLIDQGNLKQYSPLESTGLDFWTTDYTTAIATDGVPMPVWAVFAAPQDGTTSFDVVIGESYPRFANIPVE</sequence>
<dbReference type="OrthoDB" id="4964930at2"/>
<keyword evidence="4" id="KW-1185">Reference proteome</keyword>
<name>A0A7J5AZW7_9MICO</name>
<reference evidence="3 4" key="1">
    <citation type="submission" date="2019-09" db="EMBL/GenBank/DDBJ databases">
        <title>Phylogeny of genus Pseudoclavibacter and closely related genus.</title>
        <authorList>
            <person name="Li Y."/>
        </authorList>
    </citation>
    <scope>NUCLEOTIDE SEQUENCE [LARGE SCALE GENOMIC DNA]</scope>
    <source>
        <strain evidence="3 4">THG-MD12</strain>
    </source>
</reference>
<dbReference type="Proteomes" id="UP000490386">
    <property type="component" value="Unassembled WGS sequence"/>
</dbReference>
<dbReference type="AlphaFoldDB" id="A0A7J5AZW7"/>
<keyword evidence="2" id="KW-0732">Signal</keyword>
<dbReference type="PROSITE" id="PS51257">
    <property type="entry name" value="PROKAR_LIPOPROTEIN"/>
    <property type="match status" value="1"/>
</dbReference>
<feature type="compositionally biased region" description="Low complexity" evidence="1">
    <location>
        <begin position="32"/>
        <end position="54"/>
    </location>
</feature>
<proteinExistence type="predicted"/>
<evidence type="ECO:0000256" key="2">
    <source>
        <dbReference type="SAM" id="SignalP"/>
    </source>
</evidence>
<gene>
    <name evidence="3" type="ORF">F8O03_12725</name>
</gene>
<accession>A0A7J5AZW7</accession>
<evidence type="ECO:0000256" key="1">
    <source>
        <dbReference type="SAM" id="MobiDB-lite"/>
    </source>
</evidence>
<feature type="chain" id="PRO_5039299846" description="DUF5067 domain-containing protein" evidence="2">
    <location>
        <begin position="22"/>
        <end position="201"/>
    </location>
</feature>
<organism evidence="3 4">
    <name type="scientific">Pseudoclavibacter terrae</name>
    <dbReference type="NCBI Taxonomy" id="1530195"/>
    <lineage>
        <taxon>Bacteria</taxon>
        <taxon>Bacillati</taxon>
        <taxon>Actinomycetota</taxon>
        <taxon>Actinomycetes</taxon>
        <taxon>Micrococcales</taxon>
        <taxon>Microbacteriaceae</taxon>
        <taxon>Pseudoclavibacter</taxon>
    </lineage>
</organism>